<proteinExistence type="predicted"/>
<evidence type="ECO:0000256" key="3">
    <source>
        <dbReference type="ARBA" id="ARBA00022989"/>
    </source>
</evidence>
<evidence type="ECO:0000256" key="1">
    <source>
        <dbReference type="ARBA" id="ARBA00022475"/>
    </source>
</evidence>
<evidence type="ECO:0000256" key="5">
    <source>
        <dbReference type="SAM" id="Phobius"/>
    </source>
</evidence>
<evidence type="ECO:0000256" key="4">
    <source>
        <dbReference type="ARBA" id="ARBA00023136"/>
    </source>
</evidence>
<feature type="transmembrane region" description="Helical" evidence="5">
    <location>
        <begin position="59"/>
        <end position="79"/>
    </location>
</feature>
<keyword evidence="2 5" id="KW-0812">Transmembrane</keyword>
<dbReference type="InterPro" id="IPR024163">
    <property type="entry name" value="Aerotolerance_reg_N"/>
</dbReference>
<reference evidence="7 8" key="1">
    <citation type="submission" date="2023-03" db="EMBL/GenBank/DDBJ databases">
        <title>Diaphorobacter basophil sp. nov., isolated from a sewage-treatment plant.</title>
        <authorList>
            <person name="Yang K."/>
        </authorList>
    </citation>
    <scope>NUCLEOTIDE SEQUENCE [LARGE SCALE GENOMIC DNA]</scope>
    <source>
        <strain evidence="7 8">Y-1</strain>
    </source>
</reference>
<evidence type="ECO:0000259" key="6">
    <source>
        <dbReference type="PROSITE" id="PS50234"/>
    </source>
</evidence>
<feature type="transmembrane region" description="Helical" evidence="5">
    <location>
        <begin position="321"/>
        <end position="345"/>
    </location>
</feature>
<dbReference type="InterPro" id="IPR050768">
    <property type="entry name" value="UPF0353/GerABKA_families"/>
</dbReference>
<accession>A0ABZ0J9X7</accession>
<protein>
    <submittedName>
        <fullName evidence="7">VWA domain-containing protein</fullName>
    </submittedName>
</protein>
<gene>
    <name evidence="7" type="ORF">P4826_08030</name>
</gene>
<keyword evidence="3 5" id="KW-1133">Transmembrane helix</keyword>
<dbReference type="Proteomes" id="UP001303211">
    <property type="component" value="Chromosome"/>
</dbReference>
<dbReference type="SUPFAM" id="SSF53300">
    <property type="entry name" value="vWA-like"/>
    <property type="match status" value="1"/>
</dbReference>
<dbReference type="Pfam" id="PF07584">
    <property type="entry name" value="BatA"/>
    <property type="match status" value="1"/>
</dbReference>
<dbReference type="PANTHER" id="PTHR22550">
    <property type="entry name" value="SPORE GERMINATION PROTEIN"/>
    <property type="match status" value="1"/>
</dbReference>
<evidence type="ECO:0000256" key="2">
    <source>
        <dbReference type="ARBA" id="ARBA00022692"/>
    </source>
</evidence>
<dbReference type="InterPro" id="IPR036465">
    <property type="entry name" value="vWFA_dom_sf"/>
</dbReference>
<evidence type="ECO:0000313" key="7">
    <source>
        <dbReference type="EMBL" id="WOO33997.1"/>
    </source>
</evidence>
<dbReference type="PROSITE" id="PS50234">
    <property type="entry name" value="VWFA"/>
    <property type="match status" value="1"/>
</dbReference>
<sequence>MVFLWPSLLWLLLILPLLVLLYLWLLRRRKVQALAYPGLALVRQALGSRAQWRRHLPPLLFLLGLAALLLAAARPLAVLKLPSEQQTIILAMDVSGSMRATDVEPDRLTAAQNAAKAFIKELPRHVRVGVVAFAGTAQLAQLPTQSHDELLKAIDSFQLQRGTATGNGIMVALATLFPDAGIDIAALGGRQAMRVLPMDQVTRPEPEQKTFTPVAPGSYRSAAIIMLTDGQRTTGVDPMEAAQWAADRGVRVYTVGVGTVQGEVIGFEGWSMRVRLDEDTLKAVALRTNAEYFHAATAQDLRKVYETLSSRISVETKETEVTALMALAGAALMLLAGALSVWWFGRVL</sequence>
<keyword evidence="1" id="KW-1003">Cell membrane</keyword>
<name>A0ABZ0J9X7_9BURK</name>
<dbReference type="InterPro" id="IPR002035">
    <property type="entry name" value="VWF_A"/>
</dbReference>
<dbReference type="RefSeq" id="WP_317703326.1">
    <property type="nucleotide sequence ID" value="NZ_CP136921.1"/>
</dbReference>
<dbReference type="Pfam" id="PF13519">
    <property type="entry name" value="VWA_2"/>
    <property type="match status" value="1"/>
</dbReference>
<dbReference type="SMART" id="SM00327">
    <property type="entry name" value="VWA"/>
    <property type="match status" value="1"/>
</dbReference>
<keyword evidence="8" id="KW-1185">Reference proteome</keyword>
<feature type="domain" description="VWFA" evidence="6">
    <location>
        <begin position="87"/>
        <end position="308"/>
    </location>
</feature>
<evidence type="ECO:0000313" key="8">
    <source>
        <dbReference type="Proteomes" id="UP001303211"/>
    </source>
</evidence>
<organism evidence="7 8">
    <name type="scientific">Diaphorobacter limosus</name>
    <dbReference type="NCBI Taxonomy" id="3036128"/>
    <lineage>
        <taxon>Bacteria</taxon>
        <taxon>Pseudomonadati</taxon>
        <taxon>Pseudomonadota</taxon>
        <taxon>Betaproteobacteria</taxon>
        <taxon>Burkholderiales</taxon>
        <taxon>Comamonadaceae</taxon>
        <taxon>Diaphorobacter</taxon>
    </lineage>
</organism>
<dbReference type="EMBL" id="CP136921">
    <property type="protein sequence ID" value="WOO33997.1"/>
    <property type="molecule type" value="Genomic_DNA"/>
</dbReference>
<dbReference type="PANTHER" id="PTHR22550:SF5">
    <property type="entry name" value="LEUCINE ZIPPER PROTEIN 4"/>
    <property type="match status" value="1"/>
</dbReference>
<dbReference type="Gene3D" id="3.40.50.410">
    <property type="entry name" value="von Willebrand factor, type A domain"/>
    <property type="match status" value="1"/>
</dbReference>
<keyword evidence="4 5" id="KW-0472">Membrane</keyword>